<dbReference type="PANTHER" id="PTHR37536">
    <property type="entry name" value="PUTATIVE (AFU_ORTHOLOGUE AFUA_3G02970)-RELATED"/>
    <property type="match status" value="1"/>
</dbReference>
<feature type="chain" id="PRO_5042119253" evidence="3">
    <location>
        <begin position="20"/>
        <end position="289"/>
    </location>
</feature>
<dbReference type="PRINTS" id="PR00977">
    <property type="entry name" value="SCYTLDPTASE"/>
</dbReference>
<feature type="active site" description="Proton acceptor" evidence="1">
    <location>
        <position position="226"/>
    </location>
</feature>
<evidence type="ECO:0000256" key="1">
    <source>
        <dbReference type="PIRSR" id="PIRSR600250-50"/>
    </source>
</evidence>
<keyword evidence="3" id="KW-0732">Signal</keyword>
<dbReference type="InterPro" id="IPR000250">
    <property type="entry name" value="Peptidase_G1"/>
</dbReference>
<name>A0AAD6GD83_9EURO</name>
<protein>
    <submittedName>
        <fullName evidence="4">Peptidase A4 family-domain-containing protein</fullName>
    </submittedName>
</protein>
<evidence type="ECO:0000256" key="2">
    <source>
        <dbReference type="SAM" id="MobiDB-lite"/>
    </source>
</evidence>
<proteinExistence type="predicted"/>
<evidence type="ECO:0000313" key="5">
    <source>
        <dbReference type="Proteomes" id="UP001220324"/>
    </source>
</evidence>
<organism evidence="4 5">
    <name type="scientific">Penicillium frequentans</name>
    <dbReference type="NCBI Taxonomy" id="3151616"/>
    <lineage>
        <taxon>Eukaryota</taxon>
        <taxon>Fungi</taxon>
        <taxon>Dikarya</taxon>
        <taxon>Ascomycota</taxon>
        <taxon>Pezizomycotina</taxon>
        <taxon>Eurotiomycetes</taxon>
        <taxon>Eurotiomycetidae</taxon>
        <taxon>Eurotiales</taxon>
        <taxon>Aspergillaceae</taxon>
        <taxon>Penicillium</taxon>
    </lineage>
</organism>
<evidence type="ECO:0000313" key="4">
    <source>
        <dbReference type="EMBL" id="KAJ5532713.1"/>
    </source>
</evidence>
<sequence length="289" mass="30320">MKFSTVAVSSMLLATAAFAAPLTSKRQARNEARRLARAETRSVQRHSNPPYKPGTREVINFNETSEEEYSSNWAGAVLIGSGYTAVTGTFTVPTPQSASGNGGGSGGGFGGGFADSSSSYSAASAWVGIDGDTWSEAILQTGVDFIVEGGQVSYDAWYEWYPDYAYDFSDIDISAGDEIKVTVEASSKASGTATIENISTGQTVSHTFSRDVEGDLGELNAEWIVEDFEDGDSLVSFADFGSVTFSNAQATDNGSTVGPSGATIMDIEQDGEVLTSTSSTSDSVTVTYV</sequence>
<dbReference type="Gene3D" id="2.60.120.700">
    <property type="entry name" value="Peptidase G1"/>
    <property type="match status" value="1"/>
</dbReference>
<dbReference type="CDD" id="cd13426">
    <property type="entry name" value="Peptidase_G1"/>
    <property type="match status" value="1"/>
</dbReference>
<accession>A0AAD6GD83</accession>
<feature type="signal peptide" evidence="3">
    <location>
        <begin position="1"/>
        <end position="19"/>
    </location>
</feature>
<dbReference type="GO" id="GO:0006508">
    <property type="term" value="P:proteolysis"/>
    <property type="evidence" value="ECO:0007669"/>
    <property type="project" value="InterPro"/>
</dbReference>
<dbReference type="SUPFAM" id="SSF49899">
    <property type="entry name" value="Concanavalin A-like lectins/glucanases"/>
    <property type="match status" value="1"/>
</dbReference>
<evidence type="ECO:0000256" key="3">
    <source>
        <dbReference type="SAM" id="SignalP"/>
    </source>
</evidence>
<dbReference type="GO" id="GO:0070007">
    <property type="term" value="F:glutamic-type endopeptidase activity"/>
    <property type="evidence" value="ECO:0007669"/>
    <property type="project" value="InterPro"/>
</dbReference>
<feature type="compositionally biased region" description="Basic and acidic residues" evidence="2">
    <location>
        <begin position="33"/>
        <end position="42"/>
    </location>
</feature>
<gene>
    <name evidence="4" type="ORF">N7494_009265</name>
</gene>
<dbReference type="PANTHER" id="PTHR37536:SF3">
    <property type="entry name" value="PUTATIVE (AFU_ORTHOLOGUE AFUA_3G02970)-RELATED"/>
    <property type="match status" value="1"/>
</dbReference>
<dbReference type="EMBL" id="JAQIZZ010000007">
    <property type="protein sequence ID" value="KAJ5532713.1"/>
    <property type="molecule type" value="Genomic_DNA"/>
</dbReference>
<dbReference type="InterPro" id="IPR013320">
    <property type="entry name" value="ConA-like_dom_sf"/>
</dbReference>
<dbReference type="Pfam" id="PF01828">
    <property type="entry name" value="Peptidase_A4"/>
    <property type="match status" value="1"/>
</dbReference>
<dbReference type="Proteomes" id="UP001220324">
    <property type="component" value="Unassembled WGS sequence"/>
</dbReference>
<dbReference type="AlphaFoldDB" id="A0AAD6GD83"/>
<dbReference type="InterPro" id="IPR038656">
    <property type="entry name" value="Peptidase_G1_sf"/>
</dbReference>
<feature type="region of interest" description="Disordered" evidence="2">
    <location>
        <begin position="33"/>
        <end position="56"/>
    </location>
</feature>
<comment type="caution">
    <text evidence="4">The sequence shown here is derived from an EMBL/GenBank/DDBJ whole genome shotgun (WGS) entry which is preliminary data.</text>
</comment>
<keyword evidence="5" id="KW-1185">Reference proteome</keyword>
<reference evidence="4 5" key="1">
    <citation type="journal article" date="2023" name="IMA Fungus">
        <title>Comparative genomic study of the Penicillium genus elucidates a diverse pangenome and 15 lateral gene transfer events.</title>
        <authorList>
            <person name="Petersen C."/>
            <person name="Sorensen T."/>
            <person name="Nielsen M.R."/>
            <person name="Sondergaard T.E."/>
            <person name="Sorensen J.L."/>
            <person name="Fitzpatrick D.A."/>
            <person name="Frisvad J.C."/>
            <person name="Nielsen K.L."/>
        </authorList>
    </citation>
    <scope>NUCLEOTIDE SEQUENCE [LARGE SCALE GENOMIC DNA]</scope>
    <source>
        <strain evidence="4 5">IBT 35679</strain>
    </source>
</reference>